<proteinExistence type="predicted"/>
<organism evidence="1 2">
    <name type="scientific">Mucuna pruriens</name>
    <name type="common">Velvet bean</name>
    <name type="synonym">Dolichos pruriens</name>
    <dbReference type="NCBI Taxonomy" id="157652"/>
    <lineage>
        <taxon>Eukaryota</taxon>
        <taxon>Viridiplantae</taxon>
        <taxon>Streptophyta</taxon>
        <taxon>Embryophyta</taxon>
        <taxon>Tracheophyta</taxon>
        <taxon>Spermatophyta</taxon>
        <taxon>Magnoliopsida</taxon>
        <taxon>eudicotyledons</taxon>
        <taxon>Gunneridae</taxon>
        <taxon>Pentapetalae</taxon>
        <taxon>rosids</taxon>
        <taxon>fabids</taxon>
        <taxon>Fabales</taxon>
        <taxon>Fabaceae</taxon>
        <taxon>Papilionoideae</taxon>
        <taxon>50 kb inversion clade</taxon>
        <taxon>NPAAA clade</taxon>
        <taxon>indigoferoid/millettioid clade</taxon>
        <taxon>Phaseoleae</taxon>
        <taxon>Mucuna</taxon>
    </lineage>
</organism>
<dbReference type="EMBL" id="QJKJ01010379">
    <property type="protein sequence ID" value="RDX73855.1"/>
    <property type="molecule type" value="Genomic_DNA"/>
</dbReference>
<dbReference type="Gene3D" id="1.10.340.70">
    <property type="match status" value="1"/>
</dbReference>
<dbReference type="Proteomes" id="UP000257109">
    <property type="component" value="Unassembled WGS sequence"/>
</dbReference>
<comment type="caution">
    <text evidence="1">The sequence shown here is derived from an EMBL/GenBank/DDBJ whole genome shotgun (WGS) entry which is preliminary data.</text>
</comment>
<dbReference type="AlphaFoldDB" id="A0A371F6I7"/>
<accession>A0A371F6I7</accession>
<dbReference type="PANTHER" id="PTHR48475:SF1">
    <property type="entry name" value="RNASE H TYPE-1 DOMAIN-CONTAINING PROTEIN"/>
    <property type="match status" value="1"/>
</dbReference>
<protein>
    <recommendedName>
        <fullName evidence="3">Integrase zinc-binding domain-containing protein</fullName>
    </recommendedName>
</protein>
<feature type="non-terminal residue" evidence="1">
    <location>
        <position position="1"/>
    </location>
</feature>
<sequence>MALKEHFEEISFDYVPQDENQMKGVYPPKVTENDKRTLRRLVVGFLLSGAILYKRSVDSTLLRYVDDKEVQEITEEVYRGAFDTHANSHDLTHKILRVRYYWSKMESDCCQHTGRCVKC</sequence>
<evidence type="ECO:0008006" key="3">
    <source>
        <dbReference type="Google" id="ProtNLM"/>
    </source>
</evidence>
<gene>
    <name evidence="1" type="ORF">CR513_46474</name>
</gene>
<dbReference type="OrthoDB" id="1741911at2759"/>
<evidence type="ECO:0000313" key="2">
    <source>
        <dbReference type="Proteomes" id="UP000257109"/>
    </source>
</evidence>
<dbReference type="PANTHER" id="PTHR48475">
    <property type="entry name" value="RIBONUCLEASE H"/>
    <property type="match status" value="1"/>
</dbReference>
<keyword evidence="2" id="KW-1185">Reference proteome</keyword>
<reference evidence="1" key="1">
    <citation type="submission" date="2018-05" db="EMBL/GenBank/DDBJ databases">
        <title>Draft genome of Mucuna pruriens seed.</title>
        <authorList>
            <person name="Nnadi N.E."/>
            <person name="Vos R."/>
            <person name="Hasami M.H."/>
            <person name="Devisetty U.K."/>
            <person name="Aguiy J.C."/>
        </authorList>
    </citation>
    <scope>NUCLEOTIDE SEQUENCE [LARGE SCALE GENOMIC DNA]</scope>
    <source>
        <strain evidence="1">JCA_2017</strain>
    </source>
</reference>
<evidence type="ECO:0000313" key="1">
    <source>
        <dbReference type="EMBL" id="RDX73855.1"/>
    </source>
</evidence>
<name>A0A371F6I7_MUCPR</name>